<name>A0A3B1DLD4_9ZZZZ</name>
<accession>A0A3B1DLD4</accession>
<organism evidence="2">
    <name type="scientific">hydrothermal vent metagenome</name>
    <dbReference type="NCBI Taxonomy" id="652676"/>
    <lineage>
        <taxon>unclassified sequences</taxon>
        <taxon>metagenomes</taxon>
        <taxon>ecological metagenomes</taxon>
    </lineage>
</organism>
<protein>
    <recommendedName>
        <fullName evidence="1">Calcineurin-like phosphoesterase domain-containing protein</fullName>
    </recommendedName>
</protein>
<evidence type="ECO:0000313" key="2">
    <source>
        <dbReference type="EMBL" id="VAX29477.1"/>
    </source>
</evidence>
<dbReference type="GO" id="GO:0016787">
    <property type="term" value="F:hydrolase activity"/>
    <property type="evidence" value="ECO:0007669"/>
    <property type="project" value="InterPro"/>
</dbReference>
<dbReference type="Gene3D" id="3.60.21.10">
    <property type="match status" value="1"/>
</dbReference>
<dbReference type="PANTHER" id="PTHR43143">
    <property type="entry name" value="METALLOPHOSPHOESTERASE, CALCINEURIN SUPERFAMILY"/>
    <property type="match status" value="1"/>
</dbReference>
<dbReference type="PROSITE" id="PS51257">
    <property type="entry name" value="PROKAR_LIPOPROTEIN"/>
    <property type="match status" value="1"/>
</dbReference>
<feature type="domain" description="Calcineurin-like phosphoesterase" evidence="1">
    <location>
        <begin position="35"/>
        <end position="250"/>
    </location>
</feature>
<dbReference type="PANTHER" id="PTHR43143:SF1">
    <property type="entry name" value="SERINE_THREONINE-PROTEIN PHOSPHATASE CPPED1"/>
    <property type="match status" value="1"/>
</dbReference>
<sequence>MMPSTKNRITAIIVLLLLFFTGCNTTSHVYPDGDFKILVISDIHITNSKSKDERLLKRIEKINNGKYPGVDFVVTTGDNVSSIYDHYYPDSLDKSYNRLERFVEIMSRLKAPKYFVLGNHEYKIDRERDSDAPYTKDEIVQLTKIWSDLTGFQPYYSFVHKGWKFIILNSMSGRYMNRFFDEDQLKWLEQELSDDLPTLLFFHHPLITDSFRIWCGLRGLMNVNIEPEFYMMLNKHKNQIKGIFVGHGHRWVHDKIFGTIEVYEAASFGDDESSPFYIVGFDNVTQTISVAQSPIEFVNTKVN</sequence>
<dbReference type="Pfam" id="PF00149">
    <property type="entry name" value="Metallophos"/>
    <property type="match status" value="1"/>
</dbReference>
<dbReference type="EMBL" id="UOGD01000451">
    <property type="protein sequence ID" value="VAX29477.1"/>
    <property type="molecule type" value="Genomic_DNA"/>
</dbReference>
<proteinExistence type="predicted"/>
<dbReference type="AlphaFoldDB" id="A0A3B1DLD4"/>
<evidence type="ECO:0000259" key="1">
    <source>
        <dbReference type="Pfam" id="PF00149"/>
    </source>
</evidence>
<dbReference type="InterPro" id="IPR051918">
    <property type="entry name" value="STPP_CPPED1"/>
</dbReference>
<gene>
    <name evidence="2" type="ORF">MNBD_IGNAVI01-2273</name>
</gene>
<dbReference type="InterPro" id="IPR029052">
    <property type="entry name" value="Metallo-depent_PP-like"/>
</dbReference>
<dbReference type="InterPro" id="IPR004843">
    <property type="entry name" value="Calcineurin-like_PHP"/>
</dbReference>
<dbReference type="SUPFAM" id="SSF56300">
    <property type="entry name" value="Metallo-dependent phosphatases"/>
    <property type="match status" value="1"/>
</dbReference>
<reference evidence="2" key="1">
    <citation type="submission" date="2018-06" db="EMBL/GenBank/DDBJ databases">
        <authorList>
            <person name="Zhirakovskaya E."/>
        </authorList>
    </citation>
    <scope>NUCLEOTIDE SEQUENCE</scope>
</reference>